<dbReference type="AlphaFoldDB" id="A0A811UNR4"/>
<protein>
    <submittedName>
        <fullName evidence="1">(Mediterranean fruit fly) hypothetical protein</fullName>
    </submittedName>
</protein>
<reference evidence="1" key="1">
    <citation type="submission" date="2020-11" db="EMBL/GenBank/DDBJ databases">
        <authorList>
            <person name="Whitehead M."/>
        </authorList>
    </citation>
    <scope>NUCLEOTIDE SEQUENCE</scope>
    <source>
        <strain evidence="1">EGII</strain>
    </source>
</reference>
<gene>
    <name evidence="1" type="ORF">CCAP1982_LOCUS8978</name>
</gene>
<dbReference type="Proteomes" id="UP000606786">
    <property type="component" value="Unassembled WGS sequence"/>
</dbReference>
<evidence type="ECO:0000313" key="2">
    <source>
        <dbReference type="Proteomes" id="UP000606786"/>
    </source>
</evidence>
<feature type="non-terminal residue" evidence="1">
    <location>
        <position position="111"/>
    </location>
</feature>
<evidence type="ECO:0000313" key="1">
    <source>
        <dbReference type="EMBL" id="CAD7000500.1"/>
    </source>
</evidence>
<dbReference type="EMBL" id="CAJHJT010000012">
    <property type="protein sequence ID" value="CAD7000500.1"/>
    <property type="molecule type" value="Genomic_DNA"/>
</dbReference>
<organism evidence="1 2">
    <name type="scientific">Ceratitis capitata</name>
    <name type="common">Mediterranean fruit fly</name>
    <name type="synonym">Tephritis capitata</name>
    <dbReference type="NCBI Taxonomy" id="7213"/>
    <lineage>
        <taxon>Eukaryota</taxon>
        <taxon>Metazoa</taxon>
        <taxon>Ecdysozoa</taxon>
        <taxon>Arthropoda</taxon>
        <taxon>Hexapoda</taxon>
        <taxon>Insecta</taxon>
        <taxon>Pterygota</taxon>
        <taxon>Neoptera</taxon>
        <taxon>Endopterygota</taxon>
        <taxon>Diptera</taxon>
        <taxon>Brachycera</taxon>
        <taxon>Muscomorpha</taxon>
        <taxon>Tephritoidea</taxon>
        <taxon>Tephritidae</taxon>
        <taxon>Ceratitis</taxon>
        <taxon>Ceratitis</taxon>
    </lineage>
</organism>
<accession>A0A811UNR4</accession>
<comment type="caution">
    <text evidence="1">The sequence shown here is derived from an EMBL/GenBank/DDBJ whole genome shotgun (WGS) entry which is preliminary data.</text>
</comment>
<name>A0A811UNR4_CERCA</name>
<proteinExistence type="predicted"/>
<keyword evidence="2" id="KW-1185">Reference proteome</keyword>
<sequence>MEPVDLLASGTDRWRTTSPTKEASDVTIPIIVLQLAFNNFLPDVVRFTVDDLDVNTGEFLILGNLVATFEITHTCTSADLICGAIAVYSKTNKKYPNWKRKIKTHSSSVAA</sequence>